<evidence type="ECO:0000313" key="10">
    <source>
        <dbReference type="WBParaSite" id="PSU_v2.g19872.t1"/>
    </source>
</evidence>
<dbReference type="Gene3D" id="2.30.30.140">
    <property type="match status" value="1"/>
</dbReference>
<keyword evidence="3" id="KW-0808">Transferase</keyword>
<dbReference type="GO" id="GO:0072487">
    <property type="term" value="C:MSL complex"/>
    <property type="evidence" value="ECO:0007669"/>
    <property type="project" value="TreeGrafter"/>
</dbReference>
<dbReference type="InterPro" id="IPR050603">
    <property type="entry name" value="MYST_HAT"/>
</dbReference>
<evidence type="ECO:0000256" key="2">
    <source>
        <dbReference type="ARBA" id="ARBA00013184"/>
    </source>
</evidence>
<evidence type="ECO:0000259" key="8">
    <source>
        <dbReference type="PROSITE" id="PS51726"/>
    </source>
</evidence>
<organism evidence="9 10">
    <name type="scientific">Panagrolaimus superbus</name>
    <dbReference type="NCBI Taxonomy" id="310955"/>
    <lineage>
        <taxon>Eukaryota</taxon>
        <taxon>Metazoa</taxon>
        <taxon>Ecdysozoa</taxon>
        <taxon>Nematoda</taxon>
        <taxon>Chromadorea</taxon>
        <taxon>Rhabditida</taxon>
        <taxon>Tylenchina</taxon>
        <taxon>Panagrolaimomorpha</taxon>
        <taxon>Panagrolaimoidea</taxon>
        <taxon>Panagrolaimidae</taxon>
        <taxon>Panagrolaimus</taxon>
    </lineage>
</organism>
<dbReference type="AlphaFoldDB" id="A0A914YK17"/>
<dbReference type="GO" id="GO:0044545">
    <property type="term" value="C:NSL complex"/>
    <property type="evidence" value="ECO:0007669"/>
    <property type="project" value="TreeGrafter"/>
</dbReference>
<dbReference type="GO" id="GO:0046972">
    <property type="term" value="F:histone H4K16 acetyltransferase activity"/>
    <property type="evidence" value="ECO:0007669"/>
    <property type="project" value="TreeGrafter"/>
</dbReference>
<dbReference type="PROSITE" id="PS51726">
    <property type="entry name" value="MYST_HAT"/>
    <property type="match status" value="1"/>
</dbReference>
<dbReference type="InterPro" id="IPR040706">
    <property type="entry name" value="Zf-MYST"/>
</dbReference>
<dbReference type="InterPro" id="IPR002717">
    <property type="entry name" value="HAT_MYST-type"/>
</dbReference>
<proteinExistence type="inferred from homology"/>
<reference evidence="10" key="1">
    <citation type="submission" date="2022-11" db="UniProtKB">
        <authorList>
            <consortium name="WormBaseParasite"/>
        </authorList>
    </citation>
    <scope>IDENTIFICATION</scope>
</reference>
<dbReference type="InterPro" id="IPR016181">
    <property type="entry name" value="Acyl_CoA_acyltransferase"/>
</dbReference>
<feature type="region of interest" description="Disordered" evidence="7">
    <location>
        <begin position="531"/>
        <end position="601"/>
    </location>
</feature>
<dbReference type="PANTHER" id="PTHR10615">
    <property type="entry name" value="HISTONE ACETYLTRANSFERASE"/>
    <property type="match status" value="1"/>
</dbReference>
<keyword evidence="6" id="KW-0539">Nucleus</keyword>
<evidence type="ECO:0000313" key="9">
    <source>
        <dbReference type="Proteomes" id="UP000887577"/>
    </source>
</evidence>
<dbReference type="Pfam" id="PF01853">
    <property type="entry name" value="MOZ_SAS"/>
    <property type="match status" value="1"/>
</dbReference>
<dbReference type="InterPro" id="IPR025995">
    <property type="entry name" value="Tudor-knot"/>
</dbReference>
<dbReference type="GO" id="GO:0005634">
    <property type="term" value="C:nucleus"/>
    <property type="evidence" value="ECO:0007669"/>
    <property type="project" value="UniProtKB-SubCell"/>
</dbReference>
<evidence type="ECO:0000256" key="5">
    <source>
        <dbReference type="PIRSR" id="PIRSR602717-51"/>
    </source>
</evidence>
<evidence type="ECO:0000256" key="3">
    <source>
        <dbReference type="ARBA" id="ARBA00022679"/>
    </source>
</evidence>
<evidence type="ECO:0000256" key="6">
    <source>
        <dbReference type="RuleBase" id="RU361211"/>
    </source>
</evidence>
<dbReference type="EC" id="2.3.1.48" evidence="2 6"/>
<dbReference type="InterPro" id="IPR016197">
    <property type="entry name" value="Chromo-like_dom_sf"/>
</dbReference>
<comment type="similarity">
    <text evidence="1 6">Belongs to the MYST (SAS/MOZ) family.</text>
</comment>
<comment type="catalytic activity">
    <reaction evidence="6">
        <text>L-lysyl-[protein] + acetyl-CoA = N(6)-acetyl-L-lysyl-[protein] + CoA + H(+)</text>
        <dbReference type="Rhea" id="RHEA:45948"/>
        <dbReference type="Rhea" id="RHEA-COMP:9752"/>
        <dbReference type="Rhea" id="RHEA-COMP:10731"/>
        <dbReference type="ChEBI" id="CHEBI:15378"/>
        <dbReference type="ChEBI" id="CHEBI:29969"/>
        <dbReference type="ChEBI" id="CHEBI:57287"/>
        <dbReference type="ChEBI" id="CHEBI:57288"/>
        <dbReference type="ChEBI" id="CHEBI:61930"/>
        <dbReference type="EC" id="2.3.1.48"/>
    </reaction>
</comment>
<dbReference type="GO" id="GO:0035267">
    <property type="term" value="C:NuA4 histone acetyltransferase complex"/>
    <property type="evidence" value="ECO:0007669"/>
    <property type="project" value="TreeGrafter"/>
</dbReference>
<dbReference type="SUPFAM" id="SSF55729">
    <property type="entry name" value="Acyl-CoA N-acyltransferases (Nat)"/>
    <property type="match status" value="1"/>
</dbReference>
<sequence length="601" mass="69379">MSSSLWNVEPVKPQLFFSGSTPPEPPSILNFVEYVIRVTDLPPRQPDFDYSSFKIGDVVLVDRTEIGDGLRKATIVYVNKEYSPDYEYFHGHLVVLKPSARERSRNCKGKRTVYYVHYAGLDRRMDEWIDVHEIHSAVESANAPSFSQLGSTLLLSDLNDPPTKKTRSQKKKAEEFQHNEKASIDYGATLARCEENHEKATMLKNVDSIQIGPNVVRCWYFSPYPADVITGRHLYICENCLMYFSSRPFFQMHLSRCAPSPPPGELIYFDKDNRFAVYEVIGAENRFYCESLCLLSKLFLDHKTLYYQVDTFYFYVLCEIEDDGTHHLVGHFSKENYSMNNLACILVLPPYQRKGYGKFLIQLSYAFSCREGFIGTPEKPLSDLGKVSYRGFWWWLLINYIDEGGYEDDINVLELERITGVSADDIISTFEPMEFVKKYKGEMCISMSPTILKFCKSLPLFTGPKLLIDCDLIKWTERYLPVVEDSSVIVREEVVQEEMIKKEKEEIEAIPDAAETSQTLKEAEVQDVDMEAQQDNAVEIEENNLDYEDFEDEDDEYEDVDDDDDDIDAMNDDDEFVESSINSEEEEPDIDEDENIDDLCD</sequence>
<protein>
    <recommendedName>
        <fullName evidence="2 6">Histone acetyltransferase</fullName>
        <ecNumber evidence="2 6">2.3.1.48</ecNumber>
    </recommendedName>
</protein>
<evidence type="ECO:0000256" key="4">
    <source>
        <dbReference type="ARBA" id="ARBA00022990"/>
    </source>
</evidence>
<dbReference type="InterPro" id="IPR036388">
    <property type="entry name" value="WH-like_DNA-bd_sf"/>
</dbReference>
<dbReference type="Pfam" id="PF17772">
    <property type="entry name" value="zf-MYST"/>
    <property type="match status" value="1"/>
</dbReference>
<keyword evidence="4" id="KW-0007">Acetylation</keyword>
<accession>A0A914YK17</accession>
<name>A0A914YK17_9BILA</name>
<keyword evidence="9" id="KW-1185">Reference proteome</keyword>
<comment type="subcellular location">
    <subcellularLocation>
        <location evidence="6">Nucleus</location>
    </subcellularLocation>
</comment>
<evidence type="ECO:0000256" key="1">
    <source>
        <dbReference type="ARBA" id="ARBA00010107"/>
    </source>
</evidence>
<dbReference type="Gene3D" id="1.10.10.10">
    <property type="entry name" value="Winged helix-like DNA-binding domain superfamily/Winged helix DNA-binding domain"/>
    <property type="match status" value="1"/>
</dbReference>
<dbReference type="Proteomes" id="UP000887577">
    <property type="component" value="Unplaced"/>
</dbReference>
<dbReference type="Gene3D" id="3.30.60.60">
    <property type="entry name" value="N-acetyl transferase-like"/>
    <property type="match status" value="1"/>
</dbReference>
<dbReference type="GO" id="GO:0006355">
    <property type="term" value="P:regulation of DNA-templated transcription"/>
    <property type="evidence" value="ECO:0007669"/>
    <property type="project" value="InterPro"/>
</dbReference>
<dbReference type="Pfam" id="PF11717">
    <property type="entry name" value="Tudor-knot"/>
    <property type="match status" value="1"/>
</dbReference>
<dbReference type="Gene3D" id="3.40.630.30">
    <property type="match status" value="1"/>
</dbReference>
<feature type="domain" description="MYST-type HAT" evidence="8">
    <location>
        <begin position="201"/>
        <end position="477"/>
    </location>
</feature>
<feature type="active site" description="Proton donor/acceptor" evidence="5">
    <location>
        <position position="378"/>
    </location>
</feature>
<dbReference type="WBParaSite" id="PSU_v2.g19872.t1">
    <property type="protein sequence ID" value="PSU_v2.g19872.t1"/>
    <property type="gene ID" value="PSU_v2.g19872"/>
</dbReference>
<evidence type="ECO:0000256" key="7">
    <source>
        <dbReference type="SAM" id="MobiDB-lite"/>
    </source>
</evidence>
<dbReference type="SUPFAM" id="SSF54160">
    <property type="entry name" value="Chromo domain-like"/>
    <property type="match status" value="1"/>
</dbReference>
<dbReference type="PANTHER" id="PTHR10615:SF82">
    <property type="entry name" value="HISTONE ACETYLTRANSFERASE KAT8"/>
    <property type="match status" value="1"/>
</dbReference>